<dbReference type="InterPro" id="IPR013087">
    <property type="entry name" value="Znf_C2H2_type"/>
</dbReference>
<dbReference type="Pfam" id="PF00096">
    <property type="entry name" value="zf-C2H2"/>
    <property type="match status" value="2"/>
</dbReference>
<feature type="region of interest" description="Disordered" evidence="10">
    <location>
        <begin position="88"/>
        <end position="140"/>
    </location>
</feature>
<evidence type="ECO:0000256" key="9">
    <source>
        <dbReference type="PROSITE-ProRule" id="PRU00042"/>
    </source>
</evidence>
<evidence type="ECO:0000256" key="7">
    <source>
        <dbReference type="ARBA" id="ARBA00023163"/>
    </source>
</evidence>
<dbReference type="PANTHER" id="PTHR47428:SF2">
    <property type="entry name" value="ZINC FINGER PROTEIN RSV1"/>
    <property type="match status" value="1"/>
</dbReference>
<dbReference type="FunFam" id="3.30.160.60:FF:002343">
    <property type="entry name" value="Zinc finger protein 33A"/>
    <property type="match status" value="1"/>
</dbReference>
<dbReference type="EMBL" id="LT554210">
    <property type="protein sequence ID" value="SAM03601.1"/>
    <property type="molecule type" value="Genomic_DNA"/>
</dbReference>
<evidence type="ECO:0000259" key="11">
    <source>
        <dbReference type="PROSITE" id="PS50157"/>
    </source>
</evidence>
<keyword evidence="4 9" id="KW-0863">Zinc-finger</keyword>
<dbReference type="GO" id="GO:0000978">
    <property type="term" value="F:RNA polymerase II cis-regulatory region sequence-specific DNA binding"/>
    <property type="evidence" value="ECO:0007669"/>
    <property type="project" value="TreeGrafter"/>
</dbReference>
<evidence type="ECO:0000256" key="10">
    <source>
        <dbReference type="SAM" id="MobiDB-lite"/>
    </source>
</evidence>
<dbReference type="Gene3D" id="3.30.160.60">
    <property type="entry name" value="Classic Zinc Finger"/>
    <property type="match status" value="2"/>
</dbReference>
<dbReference type="SUPFAM" id="SSF57667">
    <property type="entry name" value="beta-beta-alpha zinc fingers"/>
    <property type="match status" value="1"/>
</dbReference>
<feature type="compositionally biased region" description="Low complexity" evidence="10">
    <location>
        <begin position="91"/>
        <end position="103"/>
    </location>
</feature>
<dbReference type="GO" id="GO:0005737">
    <property type="term" value="C:cytoplasm"/>
    <property type="evidence" value="ECO:0007669"/>
    <property type="project" value="TreeGrafter"/>
</dbReference>
<dbReference type="InterPro" id="IPR036236">
    <property type="entry name" value="Znf_C2H2_sf"/>
</dbReference>
<feature type="domain" description="C2H2-type" evidence="11">
    <location>
        <begin position="18"/>
        <end position="48"/>
    </location>
</feature>
<dbReference type="OrthoDB" id="10018191at2759"/>
<evidence type="ECO:0000256" key="2">
    <source>
        <dbReference type="ARBA" id="ARBA00022723"/>
    </source>
</evidence>
<feature type="compositionally biased region" description="Low complexity" evidence="10">
    <location>
        <begin position="157"/>
        <end position="174"/>
    </location>
</feature>
<accession>A0A163JWX1</accession>
<evidence type="ECO:0000256" key="4">
    <source>
        <dbReference type="ARBA" id="ARBA00022771"/>
    </source>
</evidence>
<dbReference type="SMART" id="SM00355">
    <property type="entry name" value="ZnF_C2H2"/>
    <property type="match status" value="2"/>
</dbReference>
<name>A0A163JWX1_ABSGL</name>
<evidence type="ECO:0000256" key="3">
    <source>
        <dbReference type="ARBA" id="ARBA00022737"/>
    </source>
</evidence>
<evidence type="ECO:0000313" key="13">
    <source>
        <dbReference type="Proteomes" id="UP000078561"/>
    </source>
</evidence>
<keyword evidence="3" id="KW-0677">Repeat</keyword>
<keyword evidence="2" id="KW-0479">Metal-binding</keyword>
<evidence type="ECO:0000256" key="8">
    <source>
        <dbReference type="ARBA" id="ARBA00023242"/>
    </source>
</evidence>
<reference evidence="12" key="1">
    <citation type="submission" date="2016-04" db="EMBL/GenBank/DDBJ databases">
        <authorList>
            <person name="Evans L.H."/>
            <person name="Alamgir A."/>
            <person name="Owens N."/>
            <person name="Weber N.D."/>
            <person name="Virtaneva K."/>
            <person name="Barbian K."/>
            <person name="Babar A."/>
            <person name="Rosenke K."/>
        </authorList>
    </citation>
    <scope>NUCLEOTIDE SEQUENCE [LARGE SCALE GENOMIC DNA]</scope>
    <source>
        <strain evidence="12">CBS 101.48</strain>
    </source>
</reference>
<dbReference type="STRING" id="4829.A0A163JWX1"/>
<feature type="domain" description="C2H2-type" evidence="11">
    <location>
        <begin position="49"/>
        <end position="78"/>
    </location>
</feature>
<dbReference type="PROSITE" id="PS00028">
    <property type="entry name" value="ZINC_FINGER_C2H2_1"/>
    <property type="match status" value="1"/>
</dbReference>
<evidence type="ECO:0000256" key="5">
    <source>
        <dbReference type="ARBA" id="ARBA00022833"/>
    </source>
</evidence>
<keyword evidence="6" id="KW-0805">Transcription regulation</keyword>
<dbReference type="PROSITE" id="PS50157">
    <property type="entry name" value="ZINC_FINGER_C2H2_2"/>
    <property type="match status" value="2"/>
</dbReference>
<dbReference type="GO" id="GO:0000433">
    <property type="term" value="P:carbon catabolite repression of transcription from RNA polymerase II promoter by glucose"/>
    <property type="evidence" value="ECO:0007669"/>
    <property type="project" value="TreeGrafter"/>
</dbReference>
<dbReference type="GO" id="GO:0005634">
    <property type="term" value="C:nucleus"/>
    <property type="evidence" value="ECO:0007669"/>
    <property type="project" value="UniProtKB-SubCell"/>
</dbReference>
<comment type="subcellular location">
    <subcellularLocation>
        <location evidence="1">Nucleus</location>
    </subcellularLocation>
</comment>
<dbReference type="Proteomes" id="UP000078561">
    <property type="component" value="Unassembled WGS sequence"/>
</dbReference>
<evidence type="ECO:0000256" key="1">
    <source>
        <dbReference type="ARBA" id="ARBA00004123"/>
    </source>
</evidence>
<keyword evidence="7" id="KW-0804">Transcription</keyword>
<feature type="compositionally biased region" description="Polar residues" evidence="10">
    <location>
        <begin position="104"/>
        <end position="121"/>
    </location>
</feature>
<evidence type="ECO:0000256" key="6">
    <source>
        <dbReference type="ARBA" id="ARBA00023015"/>
    </source>
</evidence>
<evidence type="ECO:0000313" key="12">
    <source>
        <dbReference type="EMBL" id="SAM03601.1"/>
    </source>
</evidence>
<gene>
    <name evidence="12" type="primary">ABSGL_09443.1 scaffold 11253</name>
</gene>
<dbReference type="GO" id="GO:0008270">
    <property type="term" value="F:zinc ion binding"/>
    <property type="evidence" value="ECO:0007669"/>
    <property type="project" value="UniProtKB-KW"/>
</dbReference>
<protein>
    <recommendedName>
        <fullName evidence="11">C2H2-type domain-containing protein</fullName>
    </recommendedName>
</protein>
<feature type="region of interest" description="Disordered" evidence="10">
    <location>
        <begin position="154"/>
        <end position="174"/>
    </location>
</feature>
<dbReference type="InterPro" id="IPR051007">
    <property type="entry name" value="creA/MIG_C2H2-ZnF"/>
</dbReference>
<organism evidence="12">
    <name type="scientific">Absidia glauca</name>
    <name type="common">Pin mould</name>
    <dbReference type="NCBI Taxonomy" id="4829"/>
    <lineage>
        <taxon>Eukaryota</taxon>
        <taxon>Fungi</taxon>
        <taxon>Fungi incertae sedis</taxon>
        <taxon>Mucoromycota</taxon>
        <taxon>Mucoromycotina</taxon>
        <taxon>Mucoromycetes</taxon>
        <taxon>Mucorales</taxon>
        <taxon>Cunninghamellaceae</taxon>
        <taxon>Absidia</taxon>
    </lineage>
</organism>
<sequence length="174" mass="19605">MSPHTTLKKRPLKRLKQFRCEGYGKCEMVFSRSEHLARHIRKHTGEKPFSCEYPGCHKQFSRFDNMRQHAQTHLKLKTKIGIATTDEADDNTTTTTTTTTTTDSHNQNGLVSPVSFSGTAEEQQKRKQRRQNSGQDLGRLTQDELDALDALNQFRHSPQASSSTAIATTTVPTS</sequence>
<dbReference type="PANTHER" id="PTHR47428">
    <property type="entry name" value="REGULATORY PROTEIN MIG1-RELATED"/>
    <property type="match status" value="1"/>
</dbReference>
<dbReference type="AlphaFoldDB" id="A0A163JWX1"/>
<dbReference type="InParanoid" id="A0A163JWX1"/>
<proteinExistence type="predicted"/>
<keyword evidence="5" id="KW-0862">Zinc</keyword>
<keyword evidence="8" id="KW-0539">Nucleus</keyword>
<keyword evidence="13" id="KW-1185">Reference proteome</keyword>